<dbReference type="GO" id="GO:0016020">
    <property type="term" value="C:membrane"/>
    <property type="evidence" value="ECO:0007669"/>
    <property type="project" value="UniProtKB-SubCell"/>
</dbReference>
<name>A0A5K3EW76_MESCO</name>
<feature type="transmembrane region" description="Helical" evidence="6">
    <location>
        <begin position="291"/>
        <end position="311"/>
    </location>
</feature>
<feature type="transmembrane region" description="Helical" evidence="6">
    <location>
        <begin position="258"/>
        <end position="279"/>
    </location>
</feature>
<evidence type="ECO:0000256" key="3">
    <source>
        <dbReference type="ARBA" id="ARBA00022692"/>
    </source>
</evidence>
<dbReference type="WBParaSite" id="MCU_003146-RA">
    <property type="protein sequence ID" value="MCU_003146-RA"/>
    <property type="gene ID" value="MCU_003146"/>
</dbReference>
<feature type="transmembrane region" description="Helical" evidence="6">
    <location>
        <begin position="105"/>
        <end position="130"/>
    </location>
</feature>
<keyword evidence="2" id="KW-0813">Transport</keyword>
<dbReference type="Gene3D" id="1.20.1250.20">
    <property type="entry name" value="MFS general substrate transporter like domains"/>
    <property type="match status" value="2"/>
</dbReference>
<feature type="transmembrane region" description="Helical" evidence="6">
    <location>
        <begin position="381"/>
        <end position="403"/>
    </location>
</feature>
<dbReference type="InterPro" id="IPR036259">
    <property type="entry name" value="MFS_trans_sf"/>
</dbReference>
<dbReference type="GO" id="GO:0022857">
    <property type="term" value="F:transmembrane transporter activity"/>
    <property type="evidence" value="ECO:0007669"/>
    <property type="project" value="InterPro"/>
</dbReference>
<protein>
    <submittedName>
        <fullName evidence="8">MFS domain-containing protein</fullName>
    </submittedName>
</protein>
<feature type="transmembrane region" description="Helical" evidence="6">
    <location>
        <begin position="323"/>
        <end position="341"/>
    </location>
</feature>
<reference evidence="8" key="1">
    <citation type="submission" date="2019-11" db="UniProtKB">
        <authorList>
            <consortium name="WormBaseParasite"/>
        </authorList>
    </citation>
    <scope>IDENTIFICATION</scope>
</reference>
<dbReference type="PROSITE" id="PS50850">
    <property type="entry name" value="MFS"/>
    <property type="match status" value="1"/>
</dbReference>
<dbReference type="Pfam" id="PF07690">
    <property type="entry name" value="MFS_1"/>
    <property type="match status" value="1"/>
</dbReference>
<evidence type="ECO:0000256" key="6">
    <source>
        <dbReference type="SAM" id="Phobius"/>
    </source>
</evidence>
<feature type="transmembrane region" description="Helical" evidence="6">
    <location>
        <begin position="137"/>
        <end position="161"/>
    </location>
</feature>
<keyword evidence="4 6" id="KW-1133">Transmembrane helix</keyword>
<comment type="subcellular location">
    <subcellularLocation>
        <location evidence="1">Membrane</location>
        <topology evidence="1">Multi-pass membrane protein</topology>
    </subcellularLocation>
</comment>
<dbReference type="InterPro" id="IPR052983">
    <property type="entry name" value="MFS_Riboflavin_Transporter"/>
</dbReference>
<evidence type="ECO:0000256" key="2">
    <source>
        <dbReference type="ARBA" id="ARBA00022448"/>
    </source>
</evidence>
<accession>A0A5K3EW76</accession>
<evidence type="ECO:0000259" key="7">
    <source>
        <dbReference type="PROSITE" id="PS50850"/>
    </source>
</evidence>
<evidence type="ECO:0000313" key="8">
    <source>
        <dbReference type="WBParaSite" id="MCU_003146-RA"/>
    </source>
</evidence>
<dbReference type="PANTHER" id="PTHR43385">
    <property type="entry name" value="RIBOFLAVIN TRANSPORTER RIBJ"/>
    <property type="match status" value="1"/>
</dbReference>
<dbReference type="InterPro" id="IPR011701">
    <property type="entry name" value="MFS"/>
</dbReference>
<dbReference type="InterPro" id="IPR020846">
    <property type="entry name" value="MFS_dom"/>
</dbReference>
<organism evidence="8">
    <name type="scientific">Mesocestoides corti</name>
    <name type="common">Flatworm</name>
    <dbReference type="NCBI Taxonomy" id="53468"/>
    <lineage>
        <taxon>Eukaryota</taxon>
        <taxon>Metazoa</taxon>
        <taxon>Spiralia</taxon>
        <taxon>Lophotrochozoa</taxon>
        <taxon>Platyhelminthes</taxon>
        <taxon>Cestoda</taxon>
        <taxon>Eucestoda</taxon>
        <taxon>Cyclophyllidea</taxon>
        <taxon>Mesocestoididae</taxon>
        <taxon>Mesocestoides</taxon>
    </lineage>
</organism>
<evidence type="ECO:0000256" key="4">
    <source>
        <dbReference type="ARBA" id="ARBA00022989"/>
    </source>
</evidence>
<feature type="transmembrane region" description="Helical" evidence="6">
    <location>
        <begin position="9"/>
        <end position="29"/>
    </location>
</feature>
<feature type="transmembrane region" description="Helical" evidence="6">
    <location>
        <begin position="78"/>
        <end position="99"/>
    </location>
</feature>
<proteinExistence type="predicted"/>
<feature type="transmembrane region" description="Helical" evidence="6">
    <location>
        <begin position="415"/>
        <end position="434"/>
    </location>
</feature>
<sequence>MHCDKSKIWGYLTIVGAALFHLSLGYNYTIGNMNPYLISYMNITAGETVWFHAVVISGQALSMPLGGYLESKIGFRPVVAIGGIMCSGGVALSSLTVNHGIGPFIVTYAVMFGLGMGLPYSVLFTIAAAWFPKHRAVVVGIILGGLGMGALVFTPTQTALINPDNLDTSDERVRSRIPTSFLILAALMFALQLIGFFLCRKYKPPAEEEEKAEEESSELEISVDQTLATDVYKPDHKIEHVQITYDYTITEALRSIDFYLIAFLVFINTVPITLQASSYKVFGKQNHLDDRFLSTVATCTSIFNCSGRVIWGLICDKISFKFPLGWMLVQWALLFGTFPAIATTSAFRALFAIWVFLLFFTMAGHFVLLPGACSRIFGPKYMATTYGLLYFTTAPSALILAAIVSQFDIAQNFDLVFYCCCGLCCLGFLISIFLKDTQSKLGRSTRICADMCNVCRSIPKSAIEAEKEDFEDSNIYDETFDL</sequence>
<feature type="transmembrane region" description="Helical" evidence="6">
    <location>
        <begin position="49"/>
        <end position="69"/>
    </location>
</feature>
<keyword evidence="3 6" id="KW-0812">Transmembrane</keyword>
<feature type="transmembrane region" description="Helical" evidence="6">
    <location>
        <begin position="347"/>
        <end position="369"/>
    </location>
</feature>
<dbReference type="SUPFAM" id="SSF103473">
    <property type="entry name" value="MFS general substrate transporter"/>
    <property type="match status" value="1"/>
</dbReference>
<dbReference type="AlphaFoldDB" id="A0A5K3EW76"/>
<feature type="domain" description="Major facilitator superfamily (MFS) profile" evidence="7">
    <location>
        <begin position="11"/>
        <end position="439"/>
    </location>
</feature>
<evidence type="ECO:0000256" key="5">
    <source>
        <dbReference type="ARBA" id="ARBA00023136"/>
    </source>
</evidence>
<feature type="transmembrane region" description="Helical" evidence="6">
    <location>
        <begin position="181"/>
        <end position="199"/>
    </location>
</feature>
<keyword evidence="5 6" id="KW-0472">Membrane</keyword>
<evidence type="ECO:0000256" key="1">
    <source>
        <dbReference type="ARBA" id="ARBA00004141"/>
    </source>
</evidence>
<dbReference type="PANTHER" id="PTHR43385:SF1">
    <property type="entry name" value="RIBOFLAVIN TRANSPORTER RIBJ"/>
    <property type="match status" value="1"/>
</dbReference>